<accession>A0ABM1BXV6</accession>
<gene>
    <name evidence="3" type="primary">LOC106474608</name>
</gene>
<sequence length="388" mass="44666">MEPHQSSNPEKKLEVTEQDERQQSQWRQSALYETLDEILSHPSEQFSLKDFGTEEESGDKYPRYDERDYKFHRQESFPQPHQSWHRPHHRRRRKTSHSTDQDDPDIEEPLLSGTELSAAPDSSEGAVKKDVLDPLHGPATVDGTCNVTGQQKDHQDSTKSVSRGNGEKDGDSEEKVQFFLGSMTSLDKHDVRTEVLKRGESTSHTPTHSSDELASKQPHLRPRRSSLKPAKSRNVHDREETLSGDRPSVEGSAQSEVVPARTRMHPDDICTSEPLMSERAAAPVPDNRKQSESHREAKVTFELGDEVKEEDCKNEAKAKEEDGKKRHRNRDKHDHHHRHHHHRRHYRRQGSDIEPNYMSWIVTEPDEAETLQTADLEDIASNNFLFFK</sequence>
<feature type="compositionally biased region" description="Basic and acidic residues" evidence="1">
    <location>
        <begin position="286"/>
        <end position="299"/>
    </location>
</feature>
<evidence type="ECO:0000313" key="2">
    <source>
        <dbReference type="Proteomes" id="UP000694941"/>
    </source>
</evidence>
<reference evidence="3" key="1">
    <citation type="submission" date="2025-08" db="UniProtKB">
        <authorList>
            <consortium name="RefSeq"/>
        </authorList>
    </citation>
    <scope>IDENTIFICATION</scope>
    <source>
        <tissue evidence="3">Muscle</tissue>
    </source>
</reference>
<dbReference type="GeneID" id="106474608"/>
<feature type="region of interest" description="Disordered" evidence="1">
    <location>
        <begin position="1"/>
        <end position="351"/>
    </location>
</feature>
<dbReference type="RefSeq" id="XP_013790752.2">
    <property type="nucleotide sequence ID" value="XM_013935298.2"/>
</dbReference>
<organism evidence="2 3">
    <name type="scientific">Limulus polyphemus</name>
    <name type="common">Atlantic horseshoe crab</name>
    <dbReference type="NCBI Taxonomy" id="6850"/>
    <lineage>
        <taxon>Eukaryota</taxon>
        <taxon>Metazoa</taxon>
        <taxon>Ecdysozoa</taxon>
        <taxon>Arthropoda</taxon>
        <taxon>Chelicerata</taxon>
        <taxon>Merostomata</taxon>
        <taxon>Xiphosura</taxon>
        <taxon>Limulidae</taxon>
        <taxon>Limulus</taxon>
    </lineage>
</organism>
<feature type="compositionally biased region" description="Basic and acidic residues" evidence="1">
    <location>
        <begin position="310"/>
        <end position="324"/>
    </location>
</feature>
<feature type="compositionally biased region" description="Basic residues" evidence="1">
    <location>
        <begin position="83"/>
        <end position="96"/>
    </location>
</feature>
<dbReference type="Proteomes" id="UP000694941">
    <property type="component" value="Unplaced"/>
</dbReference>
<protein>
    <submittedName>
        <fullName evidence="3">Uncharacterized protein LOC106474608</fullName>
    </submittedName>
</protein>
<feature type="compositionally biased region" description="Basic and acidic residues" evidence="1">
    <location>
        <begin position="165"/>
        <end position="176"/>
    </location>
</feature>
<keyword evidence="2" id="KW-1185">Reference proteome</keyword>
<evidence type="ECO:0000256" key="1">
    <source>
        <dbReference type="SAM" id="MobiDB-lite"/>
    </source>
</evidence>
<feature type="compositionally biased region" description="Basic and acidic residues" evidence="1">
    <location>
        <begin position="234"/>
        <end position="243"/>
    </location>
</feature>
<evidence type="ECO:0000313" key="3">
    <source>
        <dbReference type="RefSeq" id="XP_013790752.2"/>
    </source>
</evidence>
<feature type="compositionally biased region" description="Basic and acidic residues" evidence="1">
    <location>
        <begin position="1"/>
        <end position="22"/>
    </location>
</feature>
<feature type="compositionally biased region" description="Basic residues" evidence="1">
    <location>
        <begin position="325"/>
        <end position="348"/>
    </location>
</feature>
<feature type="compositionally biased region" description="Basic and acidic residues" evidence="1">
    <location>
        <begin position="58"/>
        <end position="75"/>
    </location>
</feature>
<feature type="compositionally biased region" description="Basic and acidic residues" evidence="1">
    <location>
        <begin position="186"/>
        <end position="201"/>
    </location>
</feature>
<name>A0ABM1BXV6_LIMPO</name>
<feature type="compositionally biased region" description="Basic residues" evidence="1">
    <location>
        <begin position="218"/>
        <end position="233"/>
    </location>
</feature>
<proteinExistence type="predicted"/>